<name>A0A1R2C9U7_9CILI</name>
<keyword evidence="3 6" id="KW-0812">Transmembrane</keyword>
<evidence type="ECO:0000256" key="6">
    <source>
        <dbReference type="SAM" id="Phobius"/>
    </source>
</evidence>
<keyword evidence="2" id="KW-0813">Transport</keyword>
<dbReference type="PANTHER" id="PTHR43385:SF1">
    <property type="entry name" value="RIBOFLAVIN TRANSPORTER RIBJ"/>
    <property type="match status" value="1"/>
</dbReference>
<feature type="transmembrane region" description="Helical" evidence="6">
    <location>
        <begin position="356"/>
        <end position="375"/>
    </location>
</feature>
<protein>
    <recommendedName>
        <fullName evidence="9">Major facilitator superfamily (MFS) profile domain-containing protein</fullName>
    </recommendedName>
</protein>
<evidence type="ECO:0000313" key="7">
    <source>
        <dbReference type="EMBL" id="OMJ85745.1"/>
    </source>
</evidence>
<evidence type="ECO:0000256" key="2">
    <source>
        <dbReference type="ARBA" id="ARBA00022448"/>
    </source>
</evidence>
<organism evidence="7 8">
    <name type="scientific">Stentor coeruleus</name>
    <dbReference type="NCBI Taxonomy" id="5963"/>
    <lineage>
        <taxon>Eukaryota</taxon>
        <taxon>Sar</taxon>
        <taxon>Alveolata</taxon>
        <taxon>Ciliophora</taxon>
        <taxon>Postciliodesmatophora</taxon>
        <taxon>Heterotrichea</taxon>
        <taxon>Heterotrichida</taxon>
        <taxon>Stentoridae</taxon>
        <taxon>Stentor</taxon>
    </lineage>
</organism>
<dbReference type="PANTHER" id="PTHR43385">
    <property type="entry name" value="RIBOFLAVIN TRANSPORTER RIBJ"/>
    <property type="match status" value="1"/>
</dbReference>
<dbReference type="InterPro" id="IPR011701">
    <property type="entry name" value="MFS"/>
</dbReference>
<keyword evidence="5 6" id="KW-0472">Membrane</keyword>
<feature type="transmembrane region" description="Helical" evidence="6">
    <location>
        <begin position="103"/>
        <end position="124"/>
    </location>
</feature>
<evidence type="ECO:0000256" key="1">
    <source>
        <dbReference type="ARBA" id="ARBA00004141"/>
    </source>
</evidence>
<dbReference type="OrthoDB" id="410267at2759"/>
<feature type="transmembrane region" description="Helical" evidence="6">
    <location>
        <begin position="268"/>
        <end position="288"/>
    </location>
</feature>
<evidence type="ECO:0008006" key="9">
    <source>
        <dbReference type="Google" id="ProtNLM"/>
    </source>
</evidence>
<feature type="transmembrane region" description="Helical" evidence="6">
    <location>
        <begin position="136"/>
        <end position="155"/>
    </location>
</feature>
<evidence type="ECO:0000256" key="3">
    <source>
        <dbReference type="ARBA" id="ARBA00022692"/>
    </source>
</evidence>
<dbReference type="InterPro" id="IPR036259">
    <property type="entry name" value="MFS_trans_sf"/>
</dbReference>
<comment type="caution">
    <text evidence="7">The sequence shown here is derived from an EMBL/GenBank/DDBJ whole genome shotgun (WGS) entry which is preliminary data.</text>
</comment>
<feature type="transmembrane region" description="Helical" evidence="6">
    <location>
        <begin position="188"/>
        <end position="208"/>
    </location>
</feature>
<dbReference type="GO" id="GO:0022857">
    <property type="term" value="F:transmembrane transporter activity"/>
    <property type="evidence" value="ECO:0007669"/>
    <property type="project" value="InterPro"/>
</dbReference>
<comment type="subcellular location">
    <subcellularLocation>
        <location evidence="1">Membrane</location>
        <topology evidence="1">Multi-pass membrane protein</topology>
    </subcellularLocation>
</comment>
<dbReference type="Gene3D" id="1.20.1250.20">
    <property type="entry name" value="MFS general substrate transporter like domains"/>
    <property type="match status" value="2"/>
</dbReference>
<accession>A0A1R2C9U7</accession>
<dbReference type="AlphaFoldDB" id="A0A1R2C9U7"/>
<evidence type="ECO:0000313" key="8">
    <source>
        <dbReference type="Proteomes" id="UP000187209"/>
    </source>
</evidence>
<feature type="transmembrane region" description="Helical" evidence="6">
    <location>
        <begin position="234"/>
        <end position="256"/>
    </location>
</feature>
<dbReference type="Proteomes" id="UP000187209">
    <property type="component" value="Unassembled WGS sequence"/>
</dbReference>
<evidence type="ECO:0000256" key="5">
    <source>
        <dbReference type="ARBA" id="ARBA00023136"/>
    </source>
</evidence>
<sequence length="428" mass="48764">MAKSLVSLSLGIIAGNILAGTVNIVGSICPYLVSYFHSINSDIWSTQVISISTIGYISEAITNVLISYFSKRYKDFTLLFYSCGLSLLLFVVCCFINEPYTFFVVFGINTGMISVFASYVPVWIAWEHSDKKYKGLLSGFATCAYMLGPFIYGLIFTATANYDNKPPITVENTTEVLFDETIISRVPFSLYTFTAFSFVLGISMCMFLHIKNSYFTEKVHESSMSISDLIKQKSFWHAFSLLFFKIFHYHYLLNIYKILGLYYNHDDFSMSAISAIGFISAALLRILVGYILDRFDWKKFTILVILSEIFICLTFPLTFTNVYLFGIWFTLSLSLSSSSFLMIWILAQKLYPKDRWVMGLISLSLIFDMLLVNIFQGFVTPVIFTQIIGYSFTFVLVSVLLLCALCLTILFDTRTDYPGLLENDTKHE</sequence>
<reference evidence="7 8" key="1">
    <citation type="submission" date="2016-11" db="EMBL/GenBank/DDBJ databases">
        <title>The macronuclear genome of Stentor coeruleus: a giant cell with tiny introns.</title>
        <authorList>
            <person name="Slabodnick M."/>
            <person name="Ruby J.G."/>
            <person name="Reiff S.B."/>
            <person name="Swart E.C."/>
            <person name="Gosai S."/>
            <person name="Prabakaran S."/>
            <person name="Witkowska E."/>
            <person name="Larue G.E."/>
            <person name="Fisher S."/>
            <person name="Freeman R.M."/>
            <person name="Gunawardena J."/>
            <person name="Chu W."/>
            <person name="Stover N.A."/>
            <person name="Gregory B.D."/>
            <person name="Nowacki M."/>
            <person name="Derisi J."/>
            <person name="Roy S.W."/>
            <person name="Marshall W.F."/>
            <person name="Sood P."/>
        </authorList>
    </citation>
    <scope>NUCLEOTIDE SEQUENCE [LARGE SCALE GENOMIC DNA]</scope>
    <source>
        <strain evidence="7">WM001</strain>
    </source>
</reference>
<dbReference type="SUPFAM" id="SSF103473">
    <property type="entry name" value="MFS general substrate transporter"/>
    <property type="match status" value="1"/>
</dbReference>
<feature type="transmembrane region" description="Helical" evidence="6">
    <location>
        <begin position="300"/>
        <end position="319"/>
    </location>
</feature>
<dbReference type="EMBL" id="MPUH01000227">
    <property type="protein sequence ID" value="OMJ85745.1"/>
    <property type="molecule type" value="Genomic_DNA"/>
</dbReference>
<keyword evidence="8" id="KW-1185">Reference proteome</keyword>
<gene>
    <name evidence="7" type="ORF">SteCoe_12873</name>
</gene>
<feature type="transmembrane region" description="Helical" evidence="6">
    <location>
        <begin position="78"/>
        <end position="97"/>
    </location>
</feature>
<dbReference type="GO" id="GO:0016020">
    <property type="term" value="C:membrane"/>
    <property type="evidence" value="ECO:0007669"/>
    <property type="project" value="UniProtKB-SubCell"/>
</dbReference>
<keyword evidence="4 6" id="KW-1133">Transmembrane helix</keyword>
<dbReference type="Pfam" id="PF07690">
    <property type="entry name" value="MFS_1"/>
    <property type="match status" value="1"/>
</dbReference>
<feature type="transmembrane region" description="Helical" evidence="6">
    <location>
        <begin position="43"/>
        <end position="66"/>
    </location>
</feature>
<evidence type="ECO:0000256" key="4">
    <source>
        <dbReference type="ARBA" id="ARBA00022989"/>
    </source>
</evidence>
<feature type="transmembrane region" description="Helical" evidence="6">
    <location>
        <begin position="325"/>
        <end position="347"/>
    </location>
</feature>
<proteinExistence type="predicted"/>
<dbReference type="InterPro" id="IPR052983">
    <property type="entry name" value="MFS_Riboflavin_Transporter"/>
</dbReference>
<feature type="transmembrane region" description="Helical" evidence="6">
    <location>
        <begin position="387"/>
        <end position="411"/>
    </location>
</feature>